<feature type="compositionally biased region" description="Low complexity" evidence="14">
    <location>
        <begin position="41"/>
        <end position="51"/>
    </location>
</feature>
<dbReference type="InterPro" id="IPR019998">
    <property type="entry name" value="Membr_insert_YidC"/>
</dbReference>
<evidence type="ECO:0000256" key="2">
    <source>
        <dbReference type="ARBA" id="ARBA00010527"/>
    </source>
</evidence>
<keyword evidence="18" id="KW-1185">Reference proteome</keyword>
<dbReference type="InterPro" id="IPR028053">
    <property type="entry name" value="Membr_insert_YidC_N"/>
</dbReference>
<comment type="subcellular location">
    <subcellularLocation>
        <location evidence="1">Cell inner membrane</location>
        <topology evidence="1">Multi-pass membrane protein</topology>
    </subcellularLocation>
    <subcellularLocation>
        <location evidence="13">Cell membrane</location>
        <topology evidence="13">Multi-pass membrane protein</topology>
    </subcellularLocation>
</comment>
<dbReference type="PANTHER" id="PTHR12428:SF65">
    <property type="entry name" value="CYTOCHROME C OXIDASE ASSEMBLY PROTEIN COX18, MITOCHONDRIAL"/>
    <property type="match status" value="1"/>
</dbReference>
<dbReference type="HAMAP" id="MF_01810">
    <property type="entry name" value="YidC_type1"/>
    <property type="match status" value="1"/>
</dbReference>
<feature type="transmembrane region" description="Helical" evidence="13">
    <location>
        <begin position="363"/>
        <end position="387"/>
    </location>
</feature>
<comment type="subunit">
    <text evidence="13">Interacts with the Sec translocase complex via SecD. Specifically interacts with transmembrane segments of nascent integral membrane proteins during membrane integration.</text>
</comment>
<evidence type="ECO:0000256" key="8">
    <source>
        <dbReference type="ARBA" id="ARBA00022989"/>
    </source>
</evidence>
<evidence type="ECO:0000256" key="6">
    <source>
        <dbReference type="ARBA" id="ARBA00022692"/>
    </source>
</evidence>
<comment type="function">
    <text evidence="13">Required for the insertion and/or proper folding and/or complex formation of integral membrane proteins into the membrane. Involved in integration of membrane proteins that insert both dependently and independently of the Sec translocase complex, as well as at least some lipoproteins. Aids folding of multispanning membrane proteins.</text>
</comment>
<dbReference type="PRINTS" id="PR00701">
    <property type="entry name" value="60KDINNERMP"/>
</dbReference>
<dbReference type="CDD" id="cd19961">
    <property type="entry name" value="EcYidC-like_peri"/>
    <property type="match status" value="1"/>
</dbReference>
<evidence type="ECO:0000256" key="12">
    <source>
        <dbReference type="ARBA" id="ARBA00033342"/>
    </source>
</evidence>
<dbReference type="InterPro" id="IPR047196">
    <property type="entry name" value="YidC_ALB_C"/>
</dbReference>
<dbReference type="Gene3D" id="2.70.98.90">
    <property type="match status" value="1"/>
</dbReference>
<evidence type="ECO:0000256" key="1">
    <source>
        <dbReference type="ARBA" id="ARBA00004429"/>
    </source>
</evidence>
<evidence type="ECO:0000256" key="5">
    <source>
        <dbReference type="ARBA" id="ARBA00022475"/>
    </source>
</evidence>
<dbReference type="NCBIfam" id="NF002356">
    <property type="entry name" value="PRK01318.2-3"/>
    <property type="match status" value="1"/>
</dbReference>
<feature type="transmembrane region" description="Helical" evidence="13">
    <location>
        <begin position="485"/>
        <end position="512"/>
    </location>
</feature>
<dbReference type="Pfam" id="PF02096">
    <property type="entry name" value="60KD_IMP"/>
    <property type="match status" value="1"/>
</dbReference>
<evidence type="ECO:0000256" key="7">
    <source>
        <dbReference type="ARBA" id="ARBA00022927"/>
    </source>
</evidence>
<keyword evidence="7 13" id="KW-0653">Protein transport</keyword>
<evidence type="ECO:0000256" key="13">
    <source>
        <dbReference type="HAMAP-Rule" id="MF_01810"/>
    </source>
</evidence>
<comment type="caution">
    <text evidence="17">The sequence shown here is derived from an EMBL/GenBank/DDBJ whole genome shotgun (WGS) entry which is preliminary data.</text>
</comment>
<dbReference type="eggNOG" id="COG0706">
    <property type="taxonomic scope" value="Bacteria"/>
</dbReference>
<keyword evidence="5 13" id="KW-1003">Cell membrane</keyword>
<feature type="domain" description="Membrane insertase YidC N-terminal" evidence="16">
    <location>
        <begin position="78"/>
        <end position="348"/>
    </location>
</feature>
<feature type="transmembrane region" description="Helical" evidence="13">
    <location>
        <begin position="6"/>
        <end position="23"/>
    </location>
</feature>
<dbReference type="InterPro" id="IPR001708">
    <property type="entry name" value="YidC/ALB3/OXA1/COX18"/>
</dbReference>
<protein>
    <recommendedName>
        <fullName evidence="3 13">Membrane protein insertase YidC</fullName>
    </recommendedName>
    <alternativeName>
        <fullName evidence="12 13">Foldase YidC</fullName>
    </alternativeName>
    <alternativeName>
        <fullName evidence="11 13">Membrane integrase YidC</fullName>
    </alternativeName>
    <alternativeName>
        <fullName evidence="13">Membrane protein YidC</fullName>
    </alternativeName>
</protein>
<dbReference type="GO" id="GO:0015031">
    <property type="term" value="P:protein transport"/>
    <property type="evidence" value="ECO:0007669"/>
    <property type="project" value="UniProtKB-KW"/>
</dbReference>
<keyword evidence="6 13" id="KW-0812">Transmembrane</keyword>
<evidence type="ECO:0000256" key="11">
    <source>
        <dbReference type="ARBA" id="ARBA00033245"/>
    </source>
</evidence>
<dbReference type="Proteomes" id="UP000004295">
    <property type="component" value="Unassembled WGS sequence"/>
</dbReference>
<feature type="transmembrane region" description="Helical" evidence="13">
    <location>
        <begin position="533"/>
        <end position="550"/>
    </location>
</feature>
<dbReference type="NCBIfam" id="TIGR03593">
    <property type="entry name" value="yidC_nterm"/>
    <property type="match status" value="1"/>
</dbReference>
<reference evidence="17 18" key="1">
    <citation type="submission" date="2009-04" db="EMBL/GenBank/DDBJ databases">
        <authorList>
            <person name="Sebastian Y."/>
            <person name="Madupu R."/>
            <person name="Durkin A.S."/>
            <person name="Torralba M."/>
            <person name="Methe B."/>
            <person name="Sutton G.G."/>
            <person name="Strausberg R.L."/>
            <person name="Nelson K.E."/>
        </authorList>
    </citation>
    <scope>NUCLEOTIDE SEQUENCE [LARGE SCALE GENOMIC DNA]</scope>
    <source>
        <strain evidence="18">ATCC 35406 / BCRC 14492 / JCM 8526 / NCTC 13058 / HG 370</strain>
    </source>
</reference>
<dbReference type="CDD" id="cd20070">
    <property type="entry name" value="5TM_YidC_Alb3"/>
    <property type="match status" value="1"/>
</dbReference>
<feature type="region of interest" description="Disordered" evidence="14">
    <location>
        <begin position="41"/>
        <end position="61"/>
    </location>
</feature>
<dbReference type="EMBL" id="ACNN01000026">
    <property type="protein sequence ID" value="EEN82422.1"/>
    <property type="molecule type" value="Genomic_DNA"/>
</dbReference>
<organism evidence="17 18">
    <name type="scientific">Porphyromonas endodontalis (strain ATCC 35406 / DSM 24491 / JCM 8526 / CCUG 16442 / BCRC 14492 / NCTC 13058 / HG 370)</name>
    <name type="common">Bacteroides endodontalis</name>
    <dbReference type="NCBI Taxonomy" id="553175"/>
    <lineage>
        <taxon>Bacteria</taxon>
        <taxon>Pseudomonadati</taxon>
        <taxon>Bacteroidota</taxon>
        <taxon>Bacteroidia</taxon>
        <taxon>Bacteroidales</taxon>
        <taxon>Porphyromonadaceae</taxon>
        <taxon>Porphyromonas</taxon>
    </lineage>
</organism>
<dbReference type="GeneID" id="93365957"/>
<evidence type="ECO:0000256" key="14">
    <source>
        <dbReference type="SAM" id="MobiDB-lite"/>
    </source>
</evidence>
<accession>C3JBW8</accession>
<evidence type="ECO:0000256" key="9">
    <source>
        <dbReference type="ARBA" id="ARBA00023136"/>
    </source>
</evidence>
<keyword evidence="4 13" id="KW-0813">Transport</keyword>
<dbReference type="AlphaFoldDB" id="C3JBW8"/>
<evidence type="ECO:0000259" key="15">
    <source>
        <dbReference type="Pfam" id="PF02096"/>
    </source>
</evidence>
<evidence type="ECO:0000256" key="3">
    <source>
        <dbReference type="ARBA" id="ARBA00015325"/>
    </source>
</evidence>
<evidence type="ECO:0000256" key="4">
    <source>
        <dbReference type="ARBA" id="ARBA00022448"/>
    </source>
</evidence>
<dbReference type="PANTHER" id="PTHR12428">
    <property type="entry name" value="OXA1"/>
    <property type="match status" value="1"/>
</dbReference>
<proteinExistence type="inferred from homology"/>
<evidence type="ECO:0000313" key="18">
    <source>
        <dbReference type="Proteomes" id="UP000004295"/>
    </source>
</evidence>
<dbReference type="NCBIfam" id="TIGR03592">
    <property type="entry name" value="yidC_oxa1_cterm"/>
    <property type="match status" value="1"/>
</dbReference>
<keyword evidence="8 13" id="KW-1133">Transmembrane helix</keyword>
<gene>
    <name evidence="13 17" type="primary">yidC</name>
    <name evidence="17" type="ORF">POREN0001_1854</name>
</gene>
<evidence type="ECO:0000313" key="17">
    <source>
        <dbReference type="EMBL" id="EEN82422.1"/>
    </source>
</evidence>
<feature type="domain" description="Membrane insertase YidC/Oxa/ALB C-terminal" evidence="15">
    <location>
        <begin position="367"/>
        <end position="567"/>
    </location>
</feature>
<dbReference type="Pfam" id="PF14849">
    <property type="entry name" value="YidC_periplas"/>
    <property type="match status" value="1"/>
</dbReference>
<dbReference type="InterPro" id="IPR028055">
    <property type="entry name" value="YidC/Oxa/ALB_C"/>
</dbReference>
<evidence type="ECO:0000256" key="10">
    <source>
        <dbReference type="ARBA" id="ARBA00023186"/>
    </source>
</evidence>
<evidence type="ECO:0000259" key="16">
    <source>
        <dbReference type="Pfam" id="PF14849"/>
    </source>
</evidence>
<feature type="transmembrane region" description="Helical" evidence="13">
    <location>
        <begin position="444"/>
        <end position="465"/>
    </location>
</feature>
<dbReference type="InterPro" id="IPR038221">
    <property type="entry name" value="YidC_periplasmic_sf"/>
</dbReference>
<comment type="similarity">
    <text evidence="2 13">Belongs to the OXA1/ALB3/YidC family. Type 1 subfamily.</text>
</comment>
<name>C3JBW8_POREA</name>
<keyword evidence="9 13" id="KW-0472">Membrane</keyword>
<sequence length="620" mass="70634">MDKNTIIGVSLIAVVLIGFTFLNRPTPEEATPKEPIEAISPAPAETTSSSAVLPTSTDSLAPETSPLLGLSGGQEQIIKLENEKLVVSFSNRGGAAVQARLKEYKAQKEQPLDLFTPEDCSFNLPLRTKMGQVIDTKDLYFEPIAQSDTSLTMRLRVDSATYLDFAYTLVPNDYRLRLSISGAHLDRLFPSNMRYQDLEIGQKIRRQELSWQNENQYSAIYYKLFADKVERLSDKGSKSEKVNERISWIAFKDKFFSSVWIADAANAFESSSLEQTVMPKDGEYTKDCKVVTSFPFSNAQDASAHFTLYMGPLEHHLLKAYDQGIEEDGDRLHLEHLVYVGGSVFRWLNVHLIIPIVDFLSKYISNWGLIILLLTLIIKTALSPLTFKSYMSQAKMRVLKPQIQAINDKYPGQEQAMMMKRSQETMALYKQAGASPMSGCLPMLLQMPFLISLYMFFPTAIALRGESFLWAQDLSTYDAVISWNFDIPILSGLMGNHLSLFCLLWAVTNILYSRYTMNMSATGDNQQMKMMKYMPYIMSIMFFFFFNNNASGLCYYYFISTLITILQFLGSRLLINEEKVLAKMEENKKKPKKKSGFMARLEEAQRLQQQQMRNQQKKGR</sequence>
<keyword evidence="10 13" id="KW-0143">Chaperone</keyword>
<dbReference type="GO" id="GO:0051205">
    <property type="term" value="P:protein insertion into membrane"/>
    <property type="evidence" value="ECO:0007669"/>
    <property type="project" value="TreeGrafter"/>
</dbReference>
<dbReference type="GO" id="GO:0005886">
    <property type="term" value="C:plasma membrane"/>
    <property type="evidence" value="ECO:0007669"/>
    <property type="project" value="UniProtKB-SubCell"/>
</dbReference>
<dbReference type="GO" id="GO:0032977">
    <property type="term" value="F:membrane insertase activity"/>
    <property type="evidence" value="ECO:0007669"/>
    <property type="project" value="InterPro"/>
</dbReference>
<dbReference type="STRING" id="553175.POREN0001_1854"/>
<dbReference type="RefSeq" id="WP_004334252.1">
    <property type="nucleotide sequence ID" value="NZ_ACNN01000026.1"/>
</dbReference>